<protein>
    <submittedName>
        <fullName evidence="1">Enoyl-CoA hydratase-related protein</fullName>
    </submittedName>
</protein>
<dbReference type="RefSeq" id="WP_394006202.1">
    <property type="nucleotide sequence ID" value="NZ_JBAFUR010000001.1"/>
</dbReference>
<reference evidence="1 2" key="1">
    <citation type="submission" date="2024-02" db="EMBL/GenBank/DDBJ databases">
        <title>Expansion and revision of Xanthobacter and proposal of Roseixanthobacter gen. nov.</title>
        <authorList>
            <person name="Soltysiak M.P.M."/>
            <person name="Jalihal A."/>
            <person name="Ory A."/>
            <person name="Chrisophersen C."/>
            <person name="Lee A.D."/>
            <person name="Boulton J."/>
            <person name="Springer M."/>
        </authorList>
    </citation>
    <scope>NUCLEOTIDE SEQUENCE [LARGE SCALE GENOMIC DNA]</scope>
    <source>
        <strain evidence="1 2">CB5</strain>
    </source>
</reference>
<dbReference type="SUPFAM" id="SSF52096">
    <property type="entry name" value="ClpP/crotonase"/>
    <property type="match status" value="1"/>
</dbReference>
<evidence type="ECO:0000313" key="2">
    <source>
        <dbReference type="Proteomes" id="UP001604043"/>
    </source>
</evidence>
<dbReference type="PANTHER" id="PTHR43612">
    <property type="entry name" value="TRIFUNCTIONAL ENZYME SUBUNIT ALPHA"/>
    <property type="match status" value="1"/>
</dbReference>
<dbReference type="Pfam" id="PF00378">
    <property type="entry name" value="ECH_1"/>
    <property type="match status" value="1"/>
</dbReference>
<dbReference type="InterPro" id="IPR050136">
    <property type="entry name" value="FA_oxidation_alpha_subunit"/>
</dbReference>
<dbReference type="Proteomes" id="UP001604043">
    <property type="component" value="Unassembled WGS sequence"/>
</dbReference>
<proteinExistence type="predicted"/>
<dbReference type="InterPro" id="IPR001753">
    <property type="entry name" value="Enoyl-CoA_hydra/iso"/>
</dbReference>
<dbReference type="Gene3D" id="3.90.226.10">
    <property type="entry name" value="2-enoyl-CoA Hydratase, Chain A, domain 1"/>
    <property type="match status" value="1"/>
</dbReference>
<dbReference type="EMBL" id="JBAFUR010000001">
    <property type="protein sequence ID" value="MFG1251405.1"/>
    <property type="molecule type" value="Genomic_DNA"/>
</dbReference>
<comment type="caution">
    <text evidence="1">The sequence shown here is derived from an EMBL/GenBank/DDBJ whole genome shotgun (WGS) entry which is preliminary data.</text>
</comment>
<name>A0ABW6ZCI4_9HYPH</name>
<keyword evidence="2" id="KW-1185">Reference proteome</keyword>
<dbReference type="PANTHER" id="PTHR43612:SF3">
    <property type="entry name" value="TRIFUNCTIONAL ENZYME SUBUNIT ALPHA, MITOCHONDRIAL"/>
    <property type="match status" value="1"/>
</dbReference>
<dbReference type="InterPro" id="IPR029045">
    <property type="entry name" value="ClpP/crotonase-like_dom_sf"/>
</dbReference>
<organism evidence="1 2">
    <name type="scientific">Xanthobacter aminoxidans</name>
    <dbReference type="NCBI Taxonomy" id="186280"/>
    <lineage>
        <taxon>Bacteria</taxon>
        <taxon>Pseudomonadati</taxon>
        <taxon>Pseudomonadota</taxon>
        <taxon>Alphaproteobacteria</taxon>
        <taxon>Hyphomicrobiales</taxon>
        <taxon>Xanthobacteraceae</taxon>
        <taxon>Xanthobacter</taxon>
    </lineage>
</organism>
<gene>
    <name evidence="1" type="ORF">V5F30_04275</name>
</gene>
<evidence type="ECO:0000313" key="1">
    <source>
        <dbReference type="EMBL" id="MFG1251405.1"/>
    </source>
</evidence>
<sequence>MLRTEIDGDGIAILILDQPGRSVNTLGWALVDALEAEVERLAADGAVSGIIVTSGKSSFLAGADLAIMNGLSAPDVTLPEAARRIGRMGALFRRLETCGKPVVAAAPGTALGAGLELMLACHHRLVADNPKGLFGLPEVTLGILPGAGGTQRVLRRLGIAAALPILVDGRPMSAVEAQAVGLIDAIVTPDDLLPAAKAALREGRVNPVAPWDVKGFRLAGLAPTSTAAGDLFAVWNARVLARTKGEDPAPRAILSCMFEGARLPMDKALKVERDYCAALIQSPQAQDKIAAFFARQAAKAGGAAS</sequence>
<accession>A0ABW6ZCI4</accession>
<dbReference type="CDD" id="cd06558">
    <property type="entry name" value="crotonase-like"/>
    <property type="match status" value="1"/>
</dbReference>